<organism evidence="2 3">
    <name type="scientific">Durusdinium trenchii</name>
    <dbReference type="NCBI Taxonomy" id="1381693"/>
    <lineage>
        <taxon>Eukaryota</taxon>
        <taxon>Sar</taxon>
        <taxon>Alveolata</taxon>
        <taxon>Dinophyceae</taxon>
        <taxon>Suessiales</taxon>
        <taxon>Symbiodiniaceae</taxon>
        <taxon>Durusdinium</taxon>
    </lineage>
</organism>
<evidence type="ECO:0000313" key="3">
    <source>
        <dbReference type="Proteomes" id="UP001642484"/>
    </source>
</evidence>
<protein>
    <recommendedName>
        <fullName evidence="4">Transmembrane protein</fullName>
    </recommendedName>
</protein>
<dbReference type="Proteomes" id="UP001642484">
    <property type="component" value="Unassembled WGS sequence"/>
</dbReference>
<accession>A0ABP0RE83</accession>
<reference evidence="2 3" key="1">
    <citation type="submission" date="2024-02" db="EMBL/GenBank/DDBJ databases">
        <authorList>
            <person name="Chen Y."/>
            <person name="Shah S."/>
            <person name="Dougan E. K."/>
            <person name="Thang M."/>
            <person name="Chan C."/>
        </authorList>
    </citation>
    <scope>NUCLEOTIDE SEQUENCE [LARGE SCALE GENOMIC DNA]</scope>
</reference>
<proteinExistence type="predicted"/>
<keyword evidence="1" id="KW-1133">Transmembrane helix</keyword>
<name>A0ABP0RE83_9DINO</name>
<keyword evidence="1" id="KW-0812">Transmembrane</keyword>
<keyword evidence="3" id="KW-1185">Reference proteome</keyword>
<feature type="transmembrane region" description="Helical" evidence="1">
    <location>
        <begin position="64"/>
        <end position="80"/>
    </location>
</feature>
<evidence type="ECO:0000256" key="1">
    <source>
        <dbReference type="SAM" id="Phobius"/>
    </source>
</evidence>
<gene>
    <name evidence="2" type="ORF">CCMP2556_LOCUS46807</name>
</gene>
<keyword evidence="1" id="KW-0472">Membrane</keyword>
<dbReference type="EMBL" id="CAXAMN010025884">
    <property type="protein sequence ID" value="CAK9098882.1"/>
    <property type="molecule type" value="Genomic_DNA"/>
</dbReference>
<sequence>MDNWMRYQLTGDERYIQAFRRQKALKAALMGGSLGAIGCVSASIMASQVMAKDWPPPTLPKRCGAFLLGFGAISGIYSWIQTRHLVGELTLPQMEGIEEKPTSHRTI</sequence>
<evidence type="ECO:0008006" key="4">
    <source>
        <dbReference type="Google" id="ProtNLM"/>
    </source>
</evidence>
<feature type="transmembrane region" description="Helical" evidence="1">
    <location>
        <begin position="24"/>
        <end position="44"/>
    </location>
</feature>
<evidence type="ECO:0000313" key="2">
    <source>
        <dbReference type="EMBL" id="CAK9098882.1"/>
    </source>
</evidence>
<comment type="caution">
    <text evidence="2">The sequence shown here is derived from an EMBL/GenBank/DDBJ whole genome shotgun (WGS) entry which is preliminary data.</text>
</comment>